<dbReference type="PROSITE" id="PS51294">
    <property type="entry name" value="HTH_MYB"/>
    <property type="match status" value="2"/>
</dbReference>
<feature type="domain" description="HTH myb-type" evidence="12">
    <location>
        <begin position="60"/>
        <end position="109"/>
    </location>
</feature>
<dbReference type="KEGG" id="asau:88171543"/>
<evidence type="ECO:0000256" key="6">
    <source>
        <dbReference type="ARBA" id="ARBA00023187"/>
    </source>
</evidence>
<dbReference type="EMBL" id="CP138894">
    <property type="protein sequence ID" value="WPK23244.1"/>
    <property type="molecule type" value="Genomic_DNA"/>
</dbReference>
<dbReference type="Gene3D" id="1.10.10.60">
    <property type="entry name" value="Homeodomain-like"/>
    <property type="match status" value="2"/>
</dbReference>
<feature type="region of interest" description="Disordered" evidence="10">
    <location>
        <begin position="219"/>
        <end position="239"/>
    </location>
</feature>
<evidence type="ECO:0000256" key="7">
    <source>
        <dbReference type="ARBA" id="ARBA00023242"/>
    </source>
</evidence>
<feature type="compositionally biased region" description="Basic and acidic residues" evidence="10">
    <location>
        <begin position="342"/>
        <end position="353"/>
    </location>
</feature>
<feature type="coiled-coil region" evidence="9">
    <location>
        <begin position="159"/>
        <end position="195"/>
    </location>
</feature>
<dbReference type="InterPro" id="IPR047240">
    <property type="entry name" value="SANT_CDC5L_II"/>
</dbReference>
<dbReference type="RefSeq" id="XP_062875631.1">
    <property type="nucleotide sequence ID" value="XM_063019561.1"/>
</dbReference>
<dbReference type="InterPro" id="IPR047242">
    <property type="entry name" value="CDC5L/Cef1"/>
</dbReference>
<feature type="domain" description="Myb-like" evidence="11">
    <location>
        <begin position="8"/>
        <end position="55"/>
    </location>
</feature>
<keyword evidence="6" id="KW-0508">mRNA splicing</keyword>
<dbReference type="GO" id="GO:0000398">
    <property type="term" value="P:mRNA splicing, via spliceosome"/>
    <property type="evidence" value="ECO:0007669"/>
    <property type="project" value="InterPro"/>
</dbReference>
<evidence type="ECO:0000259" key="11">
    <source>
        <dbReference type="PROSITE" id="PS50090"/>
    </source>
</evidence>
<dbReference type="PANTHER" id="PTHR45885">
    <property type="entry name" value="CELL DIVISION CYCLE 5-LIKE PROTEIN"/>
    <property type="match status" value="1"/>
</dbReference>
<dbReference type="GeneID" id="88171543"/>
<organism evidence="13 14">
    <name type="scientific">Australozyma saopauloensis</name>
    <dbReference type="NCBI Taxonomy" id="291208"/>
    <lineage>
        <taxon>Eukaryota</taxon>
        <taxon>Fungi</taxon>
        <taxon>Dikarya</taxon>
        <taxon>Ascomycota</taxon>
        <taxon>Saccharomycotina</taxon>
        <taxon>Pichiomycetes</taxon>
        <taxon>Metschnikowiaceae</taxon>
        <taxon>Australozyma</taxon>
    </lineage>
</organism>
<feature type="region of interest" description="Disordered" evidence="10">
    <location>
        <begin position="330"/>
        <end position="353"/>
    </location>
</feature>
<dbReference type="GO" id="GO:0000974">
    <property type="term" value="C:Prp19 complex"/>
    <property type="evidence" value="ECO:0007669"/>
    <property type="project" value="InterPro"/>
</dbReference>
<feature type="domain" description="Myb-like" evidence="11">
    <location>
        <begin position="56"/>
        <end position="105"/>
    </location>
</feature>
<accession>A0AAX4H4W5</accession>
<evidence type="ECO:0000256" key="5">
    <source>
        <dbReference type="ARBA" id="ARBA00023125"/>
    </source>
</evidence>
<evidence type="ECO:0000313" key="14">
    <source>
        <dbReference type="Proteomes" id="UP001338582"/>
    </source>
</evidence>
<evidence type="ECO:0000259" key="12">
    <source>
        <dbReference type="PROSITE" id="PS51294"/>
    </source>
</evidence>
<proteinExistence type="inferred from homology"/>
<dbReference type="CDD" id="cd00167">
    <property type="entry name" value="SANT"/>
    <property type="match status" value="1"/>
</dbReference>
<sequence>MAPPIYVKGGAWTNAEDQILRAAVSKYGLTQWARVSSLLPKKTAKQAKARWNEYLNPTINRTEWSLQDDEKLLNLAKLLPNQWRSIASVMGRTATHCLERYQKLLSDALQVKDEEEEGAIDTSLTGPGIEALPALGNAFESLPLRPDMEDMDEDEAEMLSEAKARLANTQGKKAKRKERERLLEESRRIALLQKRRELKAAGINISLILKNKKRRKEFDYNGDIPHERKPPPGLYDTTIEDSQNTLDQTSFQKSVKFKGLEDLDKKPKGKAEDDEKSAKRAKKSIADAAGAVSEVAEYQLSKRRGLILPEPGAHDTEEETKKRILQKTQALVSNSTNQEVLEPSKQHTSDSRKKYSSFLKDHLAKISAPKNTNPPLMPPISLKEPVLTDSAVLSSLDIAVDKQTIVVEKGYPIPKPTLLNVSNGESEIEKQINDQFIGLVTSDYIQFVNPIFPGKVIPGISEKSWLAVEKQIEEELKEQKSVKEFDARMSDLPIGEEMYEKVVEQLVQLDSKATAAENAVQFGKESEIPDSESIAADLHANFLEFAGLCADEQLHKQILQDENVAVSVRSARLHELVDDIRAAERRAQLGI</sequence>
<name>A0AAX4H4W5_9ASCO</name>
<dbReference type="Proteomes" id="UP001338582">
    <property type="component" value="Chromosome 1"/>
</dbReference>
<dbReference type="PANTHER" id="PTHR45885:SF1">
    <property type="entry name" value="CELL DIVISION CYCLE 5-LIKE PROTEIN"/>
    <property type="match status" value="1"/>
</dbReference>
<keyword evidence="3" id="KW-0747">Spliceosome</keyword>
<gene>
    <name evidence="13" type="ORF">PUMCH_000474</name>
</gene>
<feature type="compositionally biased region" description="Basic and acidic residues" evidence="10">
    <location>
        <begin position="219"/>
        <end position="230"/>
    </location>
</feature>
<feature type="region of interest" description="Disordered" evidence="10">
    <location>
        <begin position="258"/>
        <end position="279"/>
    </location>
</feature>
<dbReference type="CDD" id="cd11659">
    <property type="entry name" value="SANT_CDC5_II"/>
    <property type="match status" value="1"/>
</dbReference>
<keyword evidence="5" id="KW-0238">DNA-binding</keyword>
<dbReference type="PROSITE" id="PS50090">
    <property type="entry name" value="MYB_LIKE"/>
    <property type="match status" value="2"/>
</dbReference>
<reference evidence="13 14" key="1">
    <citation type="submission" date="2023-10" db="EMBL/GenBank/DDBJ databases">
        <title>Draft Genome Sequence of Candida saopaulonensis from a very Premature Infant with Sepsis.</title>
        <authorList>
            <person name="Ning Y."/>
            <person name="Dai R."/>
            <person name="Xiao M."/>
            <person name="Xu Y."/>
            <person name="Yan Q."/>
            <person name="Zhang L."/>
        </authorList>
    </citation>
    <scope>NUCLEOTIDE SEQUENCE [LARGE SCALE GENOMIC DNA]</scope>
    <source>
        <strain evidence="13 14">19XY460</strain>
    </source>
</reference>
<evidence type="ECO:0000256" key="1">
    <source>
        <dbReference type="ARBA" id="ARBA00010506"/>
    </source>
</evidence>
<dbReference type="AlphaFoldDB" id="A0AAX4H4W5"/>
<protein>
    <recommendedName>
        <fullName evidence="8">Pre-mRNA-splicing factor CEF1</fullName>
    </recommendedName>
</protein>
<dbReference type="InterPro" id="IPR001005">
    <property type="entry name" value="SANT/Myb"/>
</dbReference>
<keyword evidence="4" id="KW-0677">Repeat</keyword>
<evidence type="ECO:0000256" key="9">
    <source>
        <dbReference type="SAM" id="Coils"/>
    </source>
</evidence>
<evidence type="ECO:0000256" key="2">
    <source>
        <dbReference type="ARBA" id="ARBA00022664"/>
    </source>
</evidence>
<keyword evidence="14" id="KW-1185">Reference proteome</keyword>
<dbReference type="InterPro" id="IPR017930">
    <property type="entry name" value="Myb_dom"/>
</dbReference>
<evidence type="ECO:0000256" key="8">
    <source>
        <dbReference type="ARBA" id="ARBA00034837"/>
    </source>
</evidence>
<comment type="similarity">
    <text evidence="1">Belongs to the CEF1 family.</text>
</comment>
<dbReference type="GO" id="GO:0003677">
    <property type="term" value="F:DNA binding"/>
    <property type="evidence" value="ECO:0007669"/>
    <property type="project" value="UniProtKB-KW"/>
</dbReference>
<dbReference type="SMART" id="SM00717">
    <property type="entry name" value="SANT"/>
    <property type="match status" value="2"/>
</dbReference>
<dbReference type="InterPro" id="IPR009057">
    <property type="entry name" value="Homeodomain-like_sf"/>
</dbReference>
<feature type="domain" description="HTH myb-type" evidence="12">
    <location>
        <begin position="7"/>
        <end position="59"/>
    </location>
</feature>
<dbReference type="GO" id="GO:0005681">
    <property type="term" value="C:spliceosomal complex"/>
    <property type="evidence" value="ECO:0007669"/>
    <property type="project" value="UniProtKB-KW"/>
</dbReference>
<evidence type="ECO:0000256" key="4">
    <source>
        <dbReference type="ARBA" id="ARBA00022737"/>
    </source>
</evidence>
<evidence type="ECO:0000313" key="13">
    <source>
        <dbReference type="EMBL" id="WPK23244.1"/>
    </source>
</evidence>
<dbReference type="SUPFAM" id="SSF46689">
    <property type="entry name" value="Homeodomain-like"/>
    <property type="match status" value="1"/>
</dbReference>
<dbReference type="Pfam" id="PF00249">
    <property type="entry name" value="Myb_DNA-binding"/>
    <property type="match status" value="2"/>
</dbReference>
<keyword evidence="7" id="KW-0539">Nucleus</keyword>
<feature type="compositionally biased region" description="Basic and acidic residues" evidence="10">
    <location>
        <begin position="258"/>
        <end position="278"/>
    </location>
</feature>
<feature type="compositionally biased region" description="Polar residues" evidence="10">
    <location>
        <begin position="330"/>
        <end position="339"/>
    </location>
</feature>
<evidence type="ECO:0000256" key="10">
    <source>
        <dbReference type="SAM" id="MobiDB-lite"/>
    </source>
</evidence>
<evidence type="ECO:0000256" key="3">
    <source>
        <dbReference type="ARBA" id="ARBA00022728"/>
    </source>
</evidence>
<keyword evidence="9" id="KW-0175">Coiled coil</keyword>
<keyword evidence="2" id="KW-0507">mRNA processing</keyword>